<keyword evidence="1" id="KW-0540">Nuclease</keyword>
<evidence type="ECO:0000256" key="1">
    <source>
        <dbReference type="ARBA" id="ARBA00022722"/>
    </source>
</evidence>
<keyword evidence="2 5" id="KW-0378">Hydrolase</keyword>
<evidence type="ECO:0000256" key="3">
    <source>
        <dbReference type="ARBA" id="ARBA00022839"/>
    </source>
</evidence>
<dbReference type="EMBL" id="KR534323">
    <property type="protein sequence ID" value="AKO61116.1"/>
    <property type="molecule type" value="Genomic_DNA"/>
</dbReference>
<dbReference type="KEGG" id="vg:26796710"/>
<dbReference type="InterPro" id="IPR013520">
    <property type="entry name" value="Ribonucl_H"/>
</dbReference>
<dbReference type="GO" id="GO:0008408">
    <property type="term" value="F:3'-5' exonuclease activity"/>
    <property type="evidence" value="ECO:0007669"/>
    <property type="project" value="TreeGrafter"/>
</dbReference>
<protein>
    <submittedName>
        <fullName evidence="5">Exodeoxyribonuclease X</fullName>
        <ecNumber evidence="5">3.1.11.-</ecNumber>
    </submittedName>
</protein>
<organism evidence="5 6">
    <name type="scientific">Pseudoalteromonas phage H101</name>
    <dbReference type="NCBI Taxonomy" id="1654919"/>
    <lineage>
        <taxon>Viruses</taxon>
        <taxon>Duplodnaviria</taxon>
        <taxon>Heunggongvirae</taxon>
        <taxon>Uroviricota</taxon>
        <taxon>Caudoviricetes</taxon>
        <taxon>Shandongvirus</taxon>
        <taxon>Shandongvirus H101</taxon>
    </lineage>
</organism>
<dbReference type="GeneID" id="26796710"/>
<accession>A0A0H4IT92</accession>
<dbReference type="SMART" id="SM00479">
    <property type="entry name" value="EXOIII"/>
    <property type="match status" value="1"/>
</dbReference>
<dbReference type="RefSeq" id="YP_009225649.1">
    <property type="nucleotide sequence ID" value="NC_029094.1"/>
</dbReference>
<keyword evidence="6" id="KW-1185">Reference proteome</keyword>
<dbReference type="PANTHER" id="PTHR30231">
    <property type="entry name" value="DNA POLYMERASE III SUBUNIT EPSILON"/>
    <property type="match status" value="1"/>
</dbReference>
<keyword evidence="3" id="KW-0269">Exonuclease</keyword>
<name>A0A0H4IT92_9CAUD</name>
<dbReference type="CDD" id="cd06127">
    <property type="entry name" value="DEDDh"/>
    <property type="match status" value="1"/>
</dbReference>
<dbReference type="InterPro" id="IPR036397">
    <property type="entry name" value="RNaseH_sf"/>
</dbReference>
<dbReference type="GO" id="GO:0003676">
    <property type="term" value="F:nucleic acid binding"/>
    <property type="evidence" value="ECO:0007669"/>
    <property type="project" value="InterPro"/>
</dbReference>
<dbReference type="InterPro" id="IPR012337">
    <property type="entry name" value="RNaseH-like_sf"/>
</dbReference>
<sequence length="237" mass="27248">MIEVWDFESTGLVEPKATQLGKCRLSKDLKLIKSSCISYYINPEKEISWGAMGVTGITNEMVADKPTIDEVLADKKSKVHPDTEYIVCHNMTYDQQFFPEGFVPEGVKFLCTLKLARKLIDKSLCGDHKNTTLYYFLGCYKKPFGKEFIEKSHDGLSDSMMTANVLVTMLDKANLTIEEAYRLTQPDITVCNFPKYRGLKWSEAINKDSPYVEWLLGNVDWQDEKEFLYVKDLFDNQ</sequence>
<dbReference type="EC" id="3.1.11.-" evidence="5"/>
<evidence type="ECO:0000313" key="5">
    <source>
        <dbReference type="EMBL" id="AKO61116.1"/>
    </source>
</evidence>
<dbReference type="Proteomes" id="UP000202763">
    <property type="component" value="Segment"/>
</dbReference>
<dbReference type="OrthoDB" id="8944at10239"/>
<reference evidence="5 6" key="1">
    <citation type="submission" date="2015-05" db="EMBL/GenBank/DDBJ databases">
        <authorList>
            <person name="Wang D.B."/>
            <person name="Wang M."/>
        </authorList>
    </citation>
    <scope>NUCLEOTIDE SEQUENCE [LARGE SCALE GENOMIC DNA]</scope>
</reference>
<evidence type="ECO:0000313" key="6">
    <source>
        <dbReference type="Proteomes" id="UP000202763"/>
    </source>
</evidence>
<dbReference type="Pfam" id="PF00929">
    <property type="entry name" value="RNase_T"/>
    <property type="match status" value="1"/>
</dbReference>
<dbReference type="PANTHER" id="PTHR30231:SF4">
    <property type="entry name" value="PROTEIN NEN2"/>
    <property type="match status" value="1"/>
</dbReference>
<dbReference type="SUPFAM" id="SSF53098">
    <property type="entry name" value="Ribonuclease H-like"/>
    <property type="match status" value="1"/>
</dbReference>
<evidence type="ECO:0000259" key="4">
    <source>
        <dbReference type="SMART" id="SM00479"/>
    </source>
</evidence>
<evidence type="ECO:0000256" key="2">
    <source>
        <dbReference type="ARBA" id="ARBA00022801"/>
    </source>
</evidence>
<proteinExistence type="predicted"/>
<dbReference type="Gene3D" id="3.30.420.10">
    <property type="entry name" value="Ribonuclease H-like superfamily/Ribonuclease H"/>
    <property type="match status" value="1"/>
</dbReference>
<feature type="domain" description="Exonuclease" evidence="4">
    <location>
        <begin position="1"/>
        <end position="175"/>
    </location>
</feature>